<dbReference type="GeneID" id="74849451"/>
<sequence>MNQTRFLELLRKEEVLESENKSLYEVEKSEYSELTSYRIVLQEQIYYENRFQYIDLVKKCLDEEINCYEFQSDFVEIYQNDITALDKLIDKVSQYGIDSEMNFHTDSKIENFSSLLDDQLVPLCDFLADGLTEESFYHKLKFRLNLTIKQTLIIGNSIIPILTIKKKNKKKKTVVWRKIKVVMITY</sequence>
<name>A0A976UFR4_9STRA</name>
<dbReference type="RefSeq" id="YP_010472102.1">
    <property type="nucleotide sequence ID" value="NC_066075.1"/>
</dbReference>
<protein>
    <submittedName>
        <fullName evidence="1">Uncharacterized protein</fullName>
    </submittedName>
</protein>
<reference evidence="1" key="2">
    <citation type="journal article" date="2022" name="Int J Environ Res Public Health">
        <title>Comparative Analysis of Bacillariophyceae Chloroplast Genomes Uncovers Extensive Genome Rearrangements Associated with Speciation.</title>
        <authorList>
            <person name="Wang Y."/>
            <person name="Wang J."/>
            <person name="Chen Y."/>
            <person name="Liu S."/>
            <person name="Zhao Y."/>
            <person name="Chen N."/>
        </authorList>
    </citation>
    <scope>NUCLEOTIDE SEQUENCE</scope>
    <source>
        <strain evidence="1">Jiaozhou Bay in China</strain>
    </source>
</reference>
<dbReference type="RefSeq" id="YP_010472041.1">
    <property type="nucleotide sequence ID" value="NC_066075.1"/>
</dbReference>
<proteinExistence type="predicted"/>
<reference evidence="1" key="1">
    <citation type="submission" date="2021-11" db="EMBL/GenBank/DDBJ databases">
        <authorList>
            <person name="Wang Y."/>
            <person name="Chen N."/>
        </authorList>
    </citation>
    <scope>NUCLEOTIDE SEQUENCE</scope>
    <source>
        <strain evidence="1">Jiaozhou Bay in China</strain>
    </source>
</reference>
<keyword evidence="1" id="KW-0150">Chloroplast</keyword>
<dbReference type="GeneID" id="74849371"/>
<organism evidence="1">
    <name type="scientific">Navicula arenaria</name>
    <dbReference type="NCBI Taxonomy" id="355634"/>
    <lineage>
        <taxon>Eukaryota</taxon>
        <taxon>Sar</taxon>
        <taxon>Stramenopiles</taxon>
        <taxon>Ochrophyta</taxon>
        <taxon>Bacillariophyta</taxon>
        <taxon>Bacillariophyceae</taxon>
        <taxon>Bacillariophycidae</taxon>
        <taxon>Naviculales</taxon>
        <taxon>Naviculaceae</taxon>
        <taxon>Navicula</taxon>
    </lineage>
</organism>
<accession>A0A976UFR4</accession>
<evidence type="ECO:0000313" key="1">
    <source>
        <dbReference type="EMBL" id="UVG41567.1"/>
    </source>
</evidence>
<geneLocation type="chloroplast" evidence="1"/>
<dbReference type="AlphaFoldDB" id="A0A976UFR4"/>
<keyword evidence="1" id="KW-0934">Plastid</keyword>
<dbReference type="EMBL" id="OL415005">
    <property type="protein sequence ID" value="UVG41506.1"/>
    <property type="molecule type" value="Genomic_DNA"/>
</dbReference>
<gene>
    <name evidence="1" type="primary">orf186</name>
</gene>
<dbReference type="EMBL" id="OL415005">
    <property type="protein sequence ID" value="UVG41567.1"/>
    <property type="molecule type" value="Genomic_DNA"/>
</dbReference>